<dbReference type="Proteomes" id="UP000182135">
    <property type="component" value="Unassembled WGS sequence"/>
</dbReference>
<dbReference type="PROSITE" id="PS51273">
    <property type="entry name" value="GATASE_TYPE_1"/>
    <property type="match status" value="1"/>
</dbReference>
<dbReference type="InterPro" id="IPR029062">
    <property type="entry name" value="Class_I_gatase-like"/>
</dbReference>
<evidence type="ECO:0000313" key="1">
    <source>
        <dbReference type="EMBL" id="SFF73586.1"/>
    </source>
</evidence>
<keyword evidence="2" id="KW-1185">Reference proteome</keyword>
<dbReference type="SUPFAM" id="SSF52317">
    <property type="entry name" value="Class I glutamine amidotransferase-like"/>
    <property type="match status" value="1"/>
</dbReference>
<dbReference type="GO" id="GO:0006598">
    <property type="term" value="P:polyamine catabolic process"/>
    <property type="evidence" value="ECO:0007669"/>
    <property type="project" value="TreeGrafter"/>
</dbReference>
<dbReference type="eggNOG" id="COG2071">
    <property type="taxonomic scope" value="Bacteria"/>
</dbReference>
<dbReference type="RefSeq" id="WP_074845214.1">
    <property type="nucleotide sequence ID" value="NZ_BAAACD010000008.1"/>
</dbReference>
<dbReference type="AlphaFoldDB" id="A0A1I2L919"/>
<dbReference type="InterPro" id="IPR011697">
    <property type="entry name" value="Peptidase_C26"/>
</dbReference>
<sequence length="245" mass="27413">MDKNKVIVGISGSYIIDNGGMFPGYKRAYVNDDYVDSVVRAGGVPYIIPIVHDKEIIKEQLKNVDVLILSGGQDVNPLLWGEEPSSKLGEVLTIRDEFDIQLMKIANEIKMPVLGICRGEQIIAVANGGSLYQDISFIEKAYIKHNQGHSPNIPTHTVEIEKDSKLYEILGDKVLTNSFHHLGVKDVPQGYSIVARSKDGVIEGIEKEGDHFVLGVQWHPEMMSKDNEDMLNIFKRLIDEGKKRK</sequence>
<dbReference type="STRING" id="1529.SAMN04487885_108120"/>
<dbReference type="InterPro" id="IPR044668">
    <property type="entry name" value="PuuD-like"/>
</dbReference>
<dbReference type="PANTHER" id="PTHR43235">
    <property type="entry name" value="GLUTAMINE AMIDOTRANSFERASE PB2B2.05-RELATED"/>
    <property type="match status" value="1"/>
</dbReference>
<dbReference type="GO" id="GO:0033969">
    <property type="term" value="F:gamma-glutamyl-gamma-aminobutyrate hydrolase activity"/>
    <property type="evidence" value="ECO:0007669"/>
    <property type="project" value="TreeGrafter"/>
</dbReference>
<organism evidence="1 2">
    <name type="scientific">Clostridium cadaveris</name>
    <dbReference type="NCBI Taxonomy" id="1529"/>
    <lineage>
        <taxon>Bacteria</taxon>
        <taxon>Bacillati</taxon>
        <taxon>Bacillota</taxon>
        <taxon>Clostridia</taxon>
        <taxon>Eubacteriales</taxon>
        <taxon>Clostridiaceae</taxon>
        <taxon>Clostridium</taxon>
    </lineage>
</organism>
<evidence type="ECO:0000313" key="2">
    <source>
        <dbReference type="Proteomes" id="UP000182135"/>
    </source>
</evidence>
<dbReference type="GO" id="GO:0016740">
    <property type="term" value="F:transferase activity"/>
    <property type="evidence" value="ECO:0007669"/>
    <property type="project" value="UniProtKB-KW"/>
</dbReference>
<dbReference type="PANTHER" id="PTHR43235:SF1">
    <property type="entry name" value="GLUTAMINE AMIDOTRANSFERASE PB2B2.05-RELATED"/>
    <property type="match status" value="1"/>
</dbReference>
<accession>A0A1I2L919</accession>
<dbReference type="EMBL" id="FOOE01000008">
    <property type="protein sequence ID" value="SFF73586.1"/>
    <property type="molecule type" value="Genomic_DNA"/>
</dbReference>
<proteinExistence type="predicted"/>
<protein>
    <submittedName>
        <fullName evidence="1">Putative glutamine amidotransferase</fullName>
    </submittedName>
</protein>
<name>A0A1I2L919_9CLOT</name>
<dbReference type="Gene3D" id="3.40.50.880">
    <property type="match status" value="1"/>
</dbReference>
<keyword evidence="1" id="KW-0315">Glutamine amidotransferase</keyword>
<dbReference type="GeneID" id="90546069"/>
<reference evidence="1 2" key="1">
    <citation type="submission" date="2016-10" db="EMBL/GenBank/DDBJ databases">
        <authorList>
            <person name="de Groot N.N."/>
        </authorList>
    </citation>
    <scope>NUCLEOTIDE SEQUENCE [LARGE SCALE GENOMIC DNA]</scope>
    <source>
        <strain evidence="1 2">NLAE-zl-G419</strain>
    </source>
</reference>
<gene>
    <name evidence="1" type="ORF">SAMN04487885_108120</name>
</gene>
<dbReference type="GO" id="GO:0005829">
    <property type="term" value="C:cytosol"/>
    <property type="evidence" value="ECO:0007669"/>
    <property type="project" value="TreeGrafter"/>
</dbReference>
<dbReference type="CDD" id="cd01745">
    <property type="entry name" value="GATase1_2"/>
    <property type="match status" value="1"/>
</dbReference>
<keyword evidence="1" id="KW-0808">Transferase</keyword>
<dbReference type="Pfam" id="PF07722">
    <property type="entry name" value="Peptidase_C26"/>
    <property type="match status" value="1"/>
</dbReference>